<feature type="domain" description="Carboxymuconolactone decarboxylase-like" evidence="1">
    <location>
        <begin position="78"/>
        <end position="141"/>
    </location>
</feature>
<dbReference type="OrthoDB" id="4704294at2"/>
<dbReference type="Proteomes" id="UP000192132">
    <property type="component" value="Unassembled WGS sequence"/>
</dbReference>
<dbReference type="RefSeq" id="WP_076877263.1">
    <property type="nucleotide sequence ID" value="NZ_MLCN01000008.1"/>
</dbReference>
<evidence type="ECO:0000313" key="3">
    <source>
        <dbReference type="Proteomes" id="UP000192132"/>
    </source>
</evidence>
<dbReference type="STRING" id="1907941.BKE30_03425"/>
<proteinExistence type="predicted"/>
<dbReference type="EMBL" id="MLCN01000008">
    <property type="protein sequence ID" value="ONG41505.1"/>
    <property type="molecule type" value="Genomic_DNA"/>
</dbReference>
<keyword evidence="3" id="KW-1185">Reference proteome</keyword>
<evidence type="ECO:0000259" key="1">
    <source>
        <dbReference type="Pfam" id="PF02627"/>
    </source>
</evidence>
<dbReference type="SUPFAM" id="SSF69118">
    <property type="entry name" value="AhpD-like"/>
    <property type="match status" value="1"/>
</dbReference>
<sequence>MSTSFKQALIPPGGWQNPGRVRIPPLDTKQASLKQRLLLGTIERVGKLNAANLWRMLMHNGRMLRGVLMFAPNLMPFGELERRDTELVILRVGWNCRARYEWGQHVDIGLRAGLTAEEIARVTQGPDATGWSAKQVSLLKACDEFHKDRMVSEPTWQALSSYFNSHLFLELLMLIGFYEGLAGVLNTTGLPLDAPLEKVLADLHNHAAKLE</sequence>
<organism evidence="2 3">
    <name type="scientific">Alkanindiges hydrocarboniclasticus</name>
    <dbReference type="NCBI Taxonomy" id="1907941"/>
    <lineage>
        <taxon>Bacteria</taxon>
        <taxon>Pseudomonadati</taxon>
        <taxon>Pseudomonadota</taxon>
        <taxon>Gammaproteobacteria</taxon>
        <taxon>Moraxellales</taxon>
        <taxon>Moraxellaceae</taxon>
        <taxon>Alkanindiges</taxon>
    </lineage>
</organism>
<dbReference type="Gene3D" id="1.20.1290.10">
    <property type="entry name" value="AhpD-like"/>
    <property type="match status" value="1"/>
</dbReference>
<dbReference type="PANTHER" id="PTHR34846">
    <property type="entry name" value="4-CARBOXYMUCONOLACTONE DECARBOXYLASE FAMILY PROTEIN (AFU_ORTHOLOGUE AFUA_6G11590)"/>
    <property type="match status" value="1"/>
</dbReference>
<dbReference type="Pfam" id="PF02627">
    <property type="entry name" value="CMD"/>
    <property type="match status" value="1"/>
</dbReference>
<dbReference type="InterPro" id="IPR029032">
    <property type="entry name" value="AhpD-like"/>
</dbReference>
<evidence type="ECO:0000313" key="2">
    <source>
        <dbReference type="EMBL" id="ONG41505.1"/>
    </source>
</evidence>
<dbReference type="GO" id="GO:0051920">
    <property type="term" value="F:peroxiredoxin activity"/>
    <property type="evidence" value="ECO:0007669"/>
    <property type="project" value="InterPro"/>
</dbReference>
<reference evidence="2 3" key="1">
    <citation type="submission" date="2016-10" db="EMBL/GenBank/DDBJ databases">
        <title>Draft Genome sequence of Alkanindiges sp. strain H1.</title>
        <authorList>
            <person name="Subhash Y."/>
            <person name="Lee S."/>
        </authorList>
    </citation>
    <scope>NUCLEOTIDE SEQUENCE [LARGE SCALE GENOMIC DNA]</scope>
    <source>
        <strain evidence="2 3">H1</strain>
    </source>
</reference>
<name>A0A1S8CXY5_9GAMM</name>
<protein>
    <recommendedName>
        <fullName evidence="1">Carboxymuconolactone decarboxylase-like domain-containing protein</fullName>
    </recommendedName>
</protein>
<comment type="caution">
    <text evidence="2">The sequence shown here is derived from an EMBL/GenBank/DDBJ whole genome shotgun (WGS) entry which is preliminary data.</text>
</comment>
<dbReference type="AlphaFoldDB" id="A0A1S8CXY5"/>
<dbReference type="InterPro" id="IPR003779">
    <property type="entry name" value="CMD-like"/>
</dbReference>
<gene>
    <name evidence="2" type="ORF">BKE30_03425</name>
</gene>
<dbReference type="PANTHER" id="PTHR34846:SF5">
    <property type="entry name" value="CARBOXYMUCONOLACTONE DECARBOXYLASE-LIKE DOMAIN-CONTAINING PROTEIN"/>
    <property type="match status" value="1"/>
</dbReference>
<accession>A0A1S8CXY5</accession>